<evidence type="ECO:0000259" key="2">
    <source>
        <dbReference type="PROSITE" id="PS51770"/>
    </source>
</evidence>
<gene>
    <name evidence="3" type="ORF">MNBD_GAMMA24-450</name>
</gene>
<dbReference type="GO" id="GO:0009062">
    <property type="term" value="P:fatty acid catabolic process"/>
    <property type="evidence" value="ECO:0007669"/>
    <property type="project" value="TreeGrafter"/>
</dbReference>
<proteinExistence type="predicted"/>
<dbReference type="EMBL" id="UOFZ01000028">
    <property type="protein sequence ID" value="VAX12272.1"/>
    <property type="molecule type" value="Genomic_DNA"/>
</dbReference>
<dbReference type="Pfam" id="PF03061">
    <property type="entry name" value="4HBT"/>
    <property type="match status" value="1"/>
</dbReference>
<dbReference type="CDD" id="cd03442">
    <property type="entry name" value="BFIT_BACH"/>
    <property type="match status" value="1"/>
</dbReference>
<dbReference type="InterPro" id="IPR029069">
    <property type="entry name" value="HotDog_dom_sf"/>
</dbReference>
<evidence type="ECO:0000256" key="1">
    <source>
        <dbReference type="ARBA" id="ARBA00022801"/>
    </source>
</evidence>
<dbReference type="InterPro" id="IPR040170">
    <property type="entry name" value="Cytosol_ACT"/>
</dbReference>
<dbReference type="GO" id="GO:0005829">
    <property type="term" value="C:cytosol"/>
    <property type="evidence" value="ECO:0007669"/>
    <property type="project" value="TreeGrafter"/>
</dbReference>
<accession>A0A3B1B838</accession>
<dbReference type="InterPro" id="IPR033120">
    <property type="entry name" value="HOTDOG_ACOT"/>
</dbReference>
<organism evidence="3">
    <name type="scientific">hydrothermal vent metagenome</name>
    <dbReference type="NCBI Taxonomy" id="652676"/>
    <lineage>
        <taxon>unclassified sequences</taxon>
        <taxon>metagenomes</taxon>
        <taxon>ecological metagenomes</taxon>
    </lineage>
</organism>
<feature type="domain" description="HotDog ACOT-type" evidence="2">
    <location>
        <begin position="9"/>
        <end position="122"/>
    </location>
</feature>
<keyword evidence="1" id="KW-0378">Hydrolase</keyword>
<dbReference type="Gene3D" id="3.10.129.10">
    <property type="entry name" value="Hotdog Thioesterase"/>
    <property type="match status" value="1"/>
</dbReference>
<name>A0A3B1B838_9ZZZZ</name>
<dbReference type="GO" id="GO:0052816">
    <property type="term" value="F:long-chain fatty acyl-CoA hydrolase activity"/>
    <property type="evidence" value="ECO:0007669"/>
    <property type="project" value="TreeGrafter"/>
</dbReference>
<dbReference type="GO" id="GO:0006637">
    <property type="term" value="P:acyl-CoA metabolic process"/>
    <property type="evidence" value="ECO:0007669"/>
    <property type="project" value="TreeGrafter"/>
</dbReference>
<dbReference type="AlphaFoldDB" id="A0A3B1B838"/>
<dbReference type="SUPFAM" id="SSF54637">
    <property type="entry name" value="Thioesterase/thiol ester dehydrase-isomerase"/>
    <property type="match status" value="1"/>
</dbReference>
<evidence type="ECO:0000313" key="3">
    <source>
        <dbReference type="EMBL" id="VAX12272.1"/>
    </source>
</evidence>
<dbReference type="PANTHER" id="PTHR11049:SF5">
    <property type="entry name" value="ACYL-COA THIOESTER HYDROLASE YCIA"/>
    <property type="match status" value="1"/>
</dbReference>
<dbReference type="PROSITE" id="PS51770">
    <property type="entry name" value="HOTDOG_ACOT"/>
    <property type="match status" value="1"/>
</dbReference>
<dbReference type="InterPro" id="IPR006683">
    <property type="entry name" value="Thioestr_dom"/>
</dbReference>
<sequence length="135" mass="15057">MNTPTSLPKDRQPTIRVLPMPADTNAAGDVFGGWLMSQVDIAGSIEAHRYTNTRVVTIAVQEFLFLNPVFIGDLVSLYTEIVHVGNTSIRIKIEGYAQRQRGSEETHKVTEAQITYVAIDEERRPCSIKPTINKT</sequence>
<dbReference type="PANTHER" id="PTHR11049">
    <property type="entry name" value="ACYL COENZYME A THIOESTER HYDROLASE"/>
    <property type="match status" value="1"/>
</dbReference>
<protein>
    <recommendedName>
        <fullName evidence="2">HotDog ACOT-type domain-containing protein</fullName>
    </recommendedName>
</protein>
<reference evidence="3" key="1">
    <citation type="submission" date="2018-06" db="EMBL/GenBank/DDBJ databases">
        <authorList>
            <person name="Zhirakovskaya E."/>
        </authorList>
    </citation>
    <scope>NUCLEOTIDE SEQUENCE</scope>
</reference>